<reference evidence="2" key="2">
    <citation type="journal article" date="2019" name="Curr. Biol.">
        <title>Chromatin organization in early land plants reveals an ancestral association between H3K27me3, transposons, and constitutive heterochromatin.</title>
        <authorList>
            <person name="Montgomery S.A."/>
            <person name="Tanizawa Y."/>
            <person name="Galik B."/>
            <person name="Wang N."/>
            <person name="Ito T."/>
            <person name="Mochizuki T."/>
            <person name="Akimcheva S."/>
            <person name="Bowman J."/>
            <person name="Cognat V."/>
            <person name="Drouard L."/>
            <person name="Ekker H."/>
            <person name="Houng S."/>
            <person name="Kohchi T."/>
            <person name="Lin S."/>
            <person name="Liu L.D."/>
            <person name="Nakamura Y."/>
            <person name="Valeeva L.R."/>
            <person name="Shakirov E.V."/>
            <person name="Shippen D.E."/>
            <person name="Wei W."/>
            <person name="Yagura M."/>
            <person name="Yamaoka S."/>
            <person name="Yamato K.T."/>
            <person name="Liu C."/>
            <person name="Berger F."/>
        </authorList>
    </citation>
    <scope>NUCLEOTIDE SEQUENCE [LARGE SCALE GENOMIC DNA]</scope>
    <source>
        <strain evidence="2">Tak-1</strain>
    </source>
</reference>
<feature type="domain" description="UspA" evidence="1">
    <location>
        <begin position="30"/>
        <end position="170"/>
    </location>
</feature>
<dbReference type="Proteomes" id="UP000077202">
    <property type="component" value="Unassembled WGS sequence"/>
</dbReference>
<dbReference type="Proteomes" id="UP001162541">
    <property type="component" value="Chromosome 1"/>
</dbReference>
<dbReference type="GO" id="GO:0016208">
    <property type="term" value="F:AMP binding"/>
    <property type="evidence" value="ECO:0007669"/>
    <property type="project" value="TreeGrafter"/>
</dbReference>
<dbReference type="FunFam" id="3.40.50.620:FF:000142">
    <property type="entry name" value="Universal stress protein A-like protein"/>
    <property type="match status" value="1"/>
</dbReference>
<evidence type="ECO:0000313" key="4">
    <source>
        <dbReference type="Proteomes" id="UP000077202"/>
    </source>
</evidence>
<evidence type="ECO:0000313" key="3">
    <source>
        <dbReference type="EMBL" id="OAE19072.1"/>
    </source>
</evidence>
<name>A0A176VFB6_MARPO</name>
<evidence type="ECO:0000259" key="1">
    <source>
        <dbReference type="Pfam" id="PF00582"/>
    </source>
</evidence>
<organism evidence="3 4">
    <name type="scientific">Marchantia polymorpha subsp. ruderalis</name>
    <dbReference type="NCBI Taxonomy" id="1480154"/>
    <lineage>
        <taxon>Eukaryota</taxon>
        <taxon>Viridiplantae</taxon>
        <taxon>Streptophyta</taxon>
        <taxon>Embryophyta</taxon>
        <taxon>Marchantiophyta</taxon>
        <taxon>Marchantiopsida</taxon>
        <taxon>Marchantiidae</taxon>
        <taxon>Marchantiales</taxon>
        <taxon>Marchantiaceae</taxon>
        <taxon>Marchantia</taxon>
    </lineage>
</organism>
<dbReference type="PRINTS" id="PR01438">
    <property type="entry name" value="UNVRSLSTRESS"/>
</dbReference>
<evidence type="ECO:0000313" key="2">
    <source>
        <dbReference type="EMBL" id="BBN00363.1"/>
    </source>
</evidence>
<gene>
    <name evidence="3" type="ORF">AXG93_4129s1030</name>
    <name evidence="2" type="ORF">Mp_1g28530</name>
</gene>
<dbReference type="InterPro" id="IPR044187">
    <property type="entry name" value="At3g01520-like_plant"/>
</dbReference>
<reference evidence="3 4" key="1">
    <citation type="submission" date="2016-03" db="EMBL/GenBank/DDBJ databases">
        <title>Mechanisms controlling the formation of the plant cell surface in tip-growing cells are functionally conserved among land plants.</title>
        <authorList>
            <person name="Honkanen S."/>
            <person name="Jones V.A."/>
            <person name="Morieri G."/>
            <person name="Champion C."/>
            <person name="Hetherington A.J."/>
            <person name="Kelly S."/>
            <person name="Saint-Marcoux D."/>
            <person name="Proust H."/>
            <person name="Prescott H."/>
            <person name="Dolan L."/>
        </authorList>
    </citation>
    <scope>NUCLEOTIDE SEQUENCE [LARGE SCALE GENOMIC DNA]</scope>
    <source>
        <strain evidence="4">cv. Tak-1 and cv. Tak-2</strain>
        <tissue evidence="3">Whole gametophyte</tissue>
    </source>
</reference>
<protein>
    <recommendedName>
        <fullName evidence="1">UspA domain-containing protein</fullName>
    </recommendedName>
</protein>
<sequence length="183" mass="20617">MEEKETPPEELEQTVVLLGVSPSTKGYPHPSQSSTHALEWTLEKLIRKSCRKEFKLMILHVQVPDEDGIDEVDSIFATPSDFAEVAESDRKMSHRLLEFFTQKCHDAQVPCQAWIKVGDAKEVICKEVKRLKPDILILGSRGLGPLQRIFVGGVSDYCAKKAECPVLVIKRRPEDMPEDASED</sequence>
<accession>A0A176VFB6</accession>
<dbReference type="CDD" id="cd23659">
    <property type="entry name" value="USP_At3g01520-like"/>
    <property type="match status" value="1"/>
</dbReference>
<dbReference type="Gene3D" id="3.40.50.620">
    <property type="entry name" value="HUPs"/>
    <property type="match status" value="1"/>
</dbReference>
<dbReference type="SUPFAM" id="SSF52402">
    <property type="entry name" value="Adenine nucleotide alpha hydrolases-like"/>
    <property type="match status" value="1"/>
</dbReference>
<reference evidence="5" key="3">
    <citation type="journal article" date="2020" name="Curr. Biol.">
        <title>Chromatin organization in early land plants reveals an ancestral association between H3K27me3, transposons, and constitutive heterochromatin.</title>
        <authorList>
            <person name="Montgomery S.A."/>
            <person name="Tanizawa Y."/>
            <person name="Galik B."/>
            <person name="Wang N."/>
            <person name="Ito T."/>
            <person name="Mochizuki T."/>
            <person name="Akimcheva S."/>
            <person name="Bowman J.L."/>
            <person name="Cognat V."/>
            <person name="Marechal-Drouard L."/>
            <person name="Ekker H."/>
            <person name="Hong S.F."/>
            <person name="Kohchi T."/>
            <person name="Lin S.S."/>
            <person name="Liu L.D."/>
            <person name="Nakamura Y."/>
            <person name="Valeeva L.R."/>
            <person name="Shakirov E.V."/>
            <person name="Shippen D.E."/>
            <person name="Wei W.L."/>
            <person name="Yagura M."/>
            <person name="Yamaoka S."/>
            <person name="Yamato K.T."/>
            <person name="Liu C."/>
            <person name="Berger F."/>
        </authorList>
    </citation>
    <scope>NUCLEOTIDE SEQUENCE [LARGE SCALE GENOMIC DNA]</scope>
    <source>
        <strain evidence="5">Tak-1</strain>
    </source>
</reference>
<dbReference type="Pfam" id="PF00582">
    <property type="entry name" value="Usp"/>
    <property type="match status" value="1"/>
</dbReference>
<dbReference type="AlphaFoldDB" id="A0A176VFB6"/>
<dbReference type="PANTHER" id="PTHR47710:SF1">
    <property type="entry name" value="ADENINE NUCLEOTIDE ALPHA HYDROLASES-LIKE SUPERFAMILY PROTEIN"/>
    <property type="match status" value="1"/>
</dbReference>
<dbReference type="EMBL" id="AP019866">
    <property type="protein sequence ID" value="BBN00363.1"/>
    <property type="molecule type" value="Genomic_DNA"/>
</dbReference>
<dbReference type="InterPro" id="IPR006015">
    <property type="entry name" value="Universal_stress_UspA"/>
</dbReference>
<dbReference type="EMBL" id="LVLJ01003939">
    <property type="protein sequence ID" value="OAE19072.1"/>
    <property type="molecule type" value="Genomic_DNA"/>
</dbReference>
<dbReference type="InterPro" id="IPR014729">
    <property type="entry name" value="Rossmann-like_a/b/a_fold"/>
</dbReference>
<proteinExistence type="predicted"/>
<dbReference type="InterPro" id="IPR006016">
    <property type="entry name" value="UspA"/>
</dbReference>
<evidence type="ECO:0000313" key="5">
    <source>
        <dbReference type="Proteomes" id="UP001162541"/>
    </source>
</evidence>
<dbReference type="PANTHER" id="PTHR47710">
    <property type="entry name" value="ADENINE NUCLEOTIDE ALPHA HYDROLASES-LIKE SUPERFAMILY PROTEIN"/>
    <property type="match status" value="1"/>
</dbReference>
<keyword evidence="4" id="KW-1185">Reference proteome</keyword>